<reference evidence="1" key="1">
    <citation type="journal article" date="2014" name="Int. J. Syst. Evol. Microbiol.">
        <title>Complete genome sequence of Corynebacterium casei LMG S-19264T (=DSM 44701T), isolated from a smear-ripened cheese.</title>
        <authorList>
            <consortium name="US DOE Joint Genome Institute (JGI-PGF)"/>
            <person name="Walter F."/>
            <person name="Albersmeier A."/>
            <person name="Kalinowski J."/>
            <person name="Ruckert C."/>
        </authorList>
    </citation>
    <scope>NUCLEOTIDE SEQUENCE</scope>
    <source>
        <strain evidence="1">KCTC 42731</strain>
    </source>
</reference>
<proteinExistence type="predicted"/>
<name>A0A919BFG7_9GAMM</name>
<accession>A0A919BFG7</accession>
<comment type="caution">
    <text evidence="1">The sequence shown here is derived from an EMBL/GenBank/DDBJ whole genome shotgun (WGS) entry which is preliminary data.</text>
</comment>
<dbReference type="EMBL" id="BNCK01000003">
    <property type="protein sequence ID" value="GHF88237.1"/>
    <property type="molecule type" value="Genomic_DNA"/>
</dbReference>
<protein>
    <submittedName>
        <fullName evidence="1">Uncharacterized protein</fullName>
    </submittedName>
</protein>
<dbReference type="AlphaFoldDB" id="A0A919BFG7"/>
<reference evidence="1" key="2">
    <citation type="submission" date="2020-09" db="EMBL/GenBank/DDBJ databases">
        <authorList>
            <person name="Sun Q."/>
            <person name="Kim S."/>
        </authorList>
    </citation>
    <scope>NUCLEOTIDE SEQUENCE</scope>
    <source>
        <strain evidence="1">KCTC 42731</strain>
    </source>
</reference>
<evidence type="ECO:0000313" key="2">
    <source>
        <dbReference type="Proteomes" id="UP000623842"/>
    </source>
</evidence>
<evidence type="ECO:0000313" key="1">
    <source>
        <dbReference type="EMBL" id="GHF88237.1"/>
    </source>
</evidence>
<sequence>MKNFTKVQRIAVAILLVTDAVKSEDLESLGIKKAQADTWAKHLLDKQISFQDAMDIFQNGDTDASINHLLALCIDQRYFTKKTKESEEVPSEQKKQG</sequence>
<dbReference type="Proteomes" id="UP000623842">
    <property type="component" value="Unassembled WGS sequence"/>
</dbReference>
<gene>
    <name evidence="1" type="ORF">GCM10017161_14880</name>
</gene>
<dbReference type="RefSeq" id="WP_100914092.1">
    <property type="nucleotide sequence ID" value="NZ_BNCK01000003.1"/>
</dbReference>
<organism evidence="1 2">
    <name type="scientific">Thalassotalea marina</name>
    <dbReference type="NCBI Taxonomy" id="1673741"/>
    <lineage>
        <taxon>Bacteria</taxon>
        <taxon>Pseudomonadati</taxon>
        <taxon>Pseudomonadota</taxon>
        <taxon>Gammaproteobacteria</taxon>
        <taxon>Alteromonadales</taxon>
        <taxon>Colwelliaceae</taxon>
        <taxon>Thalassotalea</taxon>
    </lineage>
</organism>
<keyword evidence="2" id="KW-1185">Reference proteome</keyword>